<protein>
    <submittedName>
        <fullName evidence="2">Hypothetical_protein</fullName>
    </submittedName>
</protein>
<comment type="caution">
    <text evidence="1">The sequence shown here is derived from an EMBL/GenBank/DDBJ whole genome shotgun (WGS) entry which is preliminary data.</text>
</comment>
<sequence length="229" mass="26878">MSITIQRLIEQIAHKFNMQPCHDLEYRVALQVMMLPEQHLAQLFAQLSDELNIESSVLQNFFLTNIQTTQQLNGSIICNANQTRFKGISTRRKSVTYLELQLRFESGLKQVLQFFCPNAQINGQSNAQICQITNNLLRTCNNTEFWKHVHTLIPEKNEKQLRDYFQKSFMRQMYEECISGQDKILLCQLIEQMPGAKPAQIVEKYTQMTGCVKYFKRNLVMYVINRKQK</sequence>
<dbReference type="Proteomes" id="UP001642409">
    <property type="component" value="Unassembled WGS sequence"/>
</dbReference>
<evidence type="ECO:0000313" key="2">
    <source>
        <dbReference type="EMBL" id="CAL5982259.1"/>
    </source>
</evidence>
<dbReference type="EMBL" id="CATOUU010000831">
    <property type="protein sequence ID" value="CAI9952236.1"/>
    <property type="molecule type" value="Genomic_DNA"/>
</dbReference>
<dbReference type="AlphaFoldDB" id="A0AA86Q7P3"/>
<organism evidence="1">
    <name type="scientific">Hexamita inflata</name>
    <dbReference type="NCBI Taxonomy" id="28002"/>
    <lineage>
        <taxon>Eukaryota</taxon>
        <taxon>Metamonada</taxon>
        <taxon>Diplomonadida</taxon>
        <taxon>Hexamitidae</taxon>
        <taxon>Hexamitinae</taxon>
        <taxon>Hexamita</taxon>
    </lineage>
</organism>
<evidence type="ECO:0000313" key="1">
    <source>
        <dbReference type="EMBL" id="CAI9952236.1"/>
    </source>
</evidence>
<keyword evidence="3" id="KW-1185">Reference proteome</keyword>
<accession>A0AA86Q7P3</accession>
<reference evidence="2 3" key="2">
    <citation type="submission" date="2024-07" db="EMBL/GenBank/DDBJ databases">
        <authorList>
            <person name="Akdeniz Z."/>
        </authorList>
    </citation>
    <scope>NUCLEOTIDE SEQUENCE [LARGE SCALE GENOMIC DNA]</scope>
</reference>
<proteinExistence type="predicted"/>
<reference evidence="1" key="1">
    <citation type="submission" date="2023-06" db="EMBL/GenBank/DDBJ databases">
        <authorList>
            <person name="Kurt Z."/>
        </authorList>
    </citation>
    <scope>NUCLEOTIDE SEQUENCE</scope>
</reference>
<dbReference type="EMBL" id="CAXDID020000014">
    <property type="protein sequence ID" value="CAL5982259.1"/>
    <property type="molecule type" value="Genomic_DNA"/>
</dbReference>
<name>A0AA86Q7P3_9EUKA</name>
<gene>
    <name evidence="1" type="ORF">HINF_LOCUS39881</name>
    <name evidence="2" type="ORF">HINF_LOCUS7054</name>
</gene>
<evidence type="ECO:0000313" key="3">
    <source>
        <dbReference type="Proteomes" id="UP001642409"/>
    </source>
</evidence>